<evidence type="ECO:0000256" key="1">
    <source>
        <dbReference type="ARBA" id="ARBA00022676"/>
    </source>
</evidence>
<dbReference type="Pfam" id="PF01048">
    <property type="entry name" value="PNP_UDP_1"/>
    <property type="match status" value="1"/>
</dbReference>
<dbReference type="AlphaFoldDB" id="A0A3B0QT92"/>
<evidence type="ECO:0000259" key="3">
    <source>
        <dbReference type="Pfam" id="PF01048"/>
    </source>
</evidence>
<dbReference type="PANTHER" id="PTHR43691">
    <property type="entry name" value="URIDINE PHOSPHORYLASE"/>
    <property type="match status" value="1"/>
</dbReference>
<dbReference type="SUPFAM" id="SSF53167">
    <property type="entry name" value="Purine and uridine phosphorylases"/>
    <property type="match status" value="1"/>
</dbReference>
<reference evidence="4" key="1">
    <citation type="submission" date="2018-06" db="EMBL/GenBank/DDBJ databases">
        <authorList>
            <person name="Zhirakovskaya E."/>
        </authorList>
    </citation>
    <scope>NUCLEOTIDE SEQUENCE</scope>
</reference>
<dbReference type="EC" id="2.4.2.1" evidence="4"/>
<dbReference type="GO" id="GO:0004731">
    <property type="term" value="F:purine-nucleoside phosphorylase activity"/>
    <property type="evidence" value="ECO:0007669"/>
    <property type="project" value="UniProtKB-EC"/>
</dbReference>
<gene>
    <name evidence="4" type="ORF">MNBD_BACTEROID02-743</name>
</gene>
<sequence>MSSLHLEAKVGDIAETVLLPGDPLRAKHVAETMLDDAVCYNNVRGMLGFTGYYNGNRVSIQGTGMGMGSTSIYVNELINTYKVKNLIRVGTCGSIQENINLGQVLLAMSASGDSDANNLYFKGMHYAATADFDLLMKAYQVAERLNIKTYRGSVFSTNTFYDDTPNRWEIWQKHGILGVEMETQILFTLAKRFGVKALSVLTVSDNIITGEAASSMDREQSFNDMMRIALELA</sequence>
<organism evidence="4">
    <name type="scientific">hydrothermal vent metagenome</name>
    <dbReference type="NCBI Taxonomy" id="652676"/>
    <lineage>
        <taxon>unclassified sequences</taxon>
        <taxon>metagenomes</taxon>
        <taxon>ecological metagenomes</taxon>
    </lineage>
</organism>
<dbReference type="NCBIfam" id="TIGR00107">
    <property type="entry name" value="deoD"/>
    <property type="match status" value="1"/>
</dbReference>
<dbReference type="GO" id="GO:0005829">
    <property type="term" value="C:cytosol"/>
    <property type="evidence" value="ECO:0007669"/>
    <property type="project" value="TreeGrafter"/>
</dbReference>
<dbReference type="InterPro" id="IPR035994">
    <property type="entry name" value="Nucleoside_phosphorylase_sf"/>
</dbReference>
<protein>
    <submittedName>
        <fullName evidence="4">Purine nucleoside phosphorylase</fullName>
        <ecNumber evidence="4">2.4.2.1</ecNumber>
    </submittedName>
</protein>
<evidence type="ECO:0000256" key="2">
    <source>
        <dbReference type="ARBA" id="ARBA00022679"/>
    </source>
</evidence>
<dbReference type="GO" id="GO:0006152">
    <property type="term" value="P:purine nucleoside catabolic process"/>
    <property type="evidence" value="ECO:0007669"/>
    <property type="project" value="TreeGrafter"/>
</dbReference>
<dbReference type="InterPro" id="IPR004402">
    <property type="entry name" value="DeoD-type"/>
</dbReference>
<evidence type="ECO:0000313" key="4">
    <source>
        <dbReference type="EMBL" id="VAV84854.1"/>
    </source>
</evidence>
<accession>A0A3B0QT92</accession>
<keyword evidence="1 4" id="KW-0328">Glycosyltransferase</keyword>
<dbReference type="HAMAP" id="MF_01627">
    <property type="entry name" value="Pur_nucleosid_phosp"/>
    <property type="match status" value="1"/>
</dbReference>
<name>A0A3B0QT92_9ZZZZ</name>
<dbReference type="CDD" id="cd09006">
    <property type="entry name" value="PNP_EcPNPI-like"/>
    <property type="match status" value="1"/>
</dbReference>
<dbReference type="NCBIfam" id="NF004489">
    <property type="entry name" value="PRK05819.1"/>
    <property type="match status" value="1"/>
</dbReference>
<dbReference type="PANTHER" id="PTHR43691:SF11">
    <property type="entry name" value="FI09636P-RELATED"/>
    <property type="match status" value="1"/>
</dbReference>
<keyword evidence="2 4" id="KW-0808">Transferase</keyword>
<dbReference type="InterPro" id="IPR000845">
    <property type="entry name" value="Nucleoside_phosphorylase_d"/>
</dbReference>
<dbReference type="EMBL" id="UOEB01000187">
    <property type="protein sequence ID" value="VAV84854.1"/>
    <property type="molecule type" value="Genomic_DNA"/>
</dbReference>
<dbReference type="Gene3D" id="3.40.50.1580">
    <property type="entry name" value="Nucleoside phosphorylase domain"/>
    <property type="match status" value="1"/>
</dbReference>
<proteinExistence type="inferred from homology"/>
<feature type="domain" description="Nucleoside phosphorylase" evidence="3">
    <location>
        <begin position="17"/>
        <end position="223"/>
    </location>
</feature>